<proteinExistence type="predicted"/>
<evidence type="ECO:0000256" key="5">
    <source>
        <dbReference type="PROSITE-ProRule" id="PRU00169"/>
    </source>
</evidence>
<dbReference type="SUPFAM" id="SSF52172">
    <property type="entry name" value="CheY-like"/>
    <property type="match status" value="1"/>
</dbReference>
<dbReference type="STRING" id="1122125.GCA_000423185_02057"/>
<dbReference type="GO" id="GO:0003677">
    <property type="term" value="F:DNA binding"/>
    <property type="evidence" value="ECO:0007669"/>
    <property type="project" value="UniProtKB-KW"/>
</dbReference>
<sequence length="228" mass="24499">MTSPLPLTDLTPALGGAEANPIRIGFADKNPLVLRGLQSLFGEDRRFELVVSASDGERFLDAVARFAFDVGIIGWVMANGDGRAVLEGLKQRAAAEPPSPRIVVYTGADLGVARLAMQLGAAGFLSKSEPPERLLDVVAEVARGRMMFPFLDLGRAVADDPLACLTARERELLERLAEGLSNEGLARRFGLSPNTVKFHLRNLYEKLGAANRAQAVAVLLGRDRGQPP</sequence>
<feature type="domain" description="Response regulatory" evidence="7">
    <location>
        <begin position="23"/>
        <end position="142"/>
    </location>
</feature>
<dbReference type="SMART" id="SM00421">
    <property type="entry name" value="HTH_LUXR"/>
    <property type="match status" value="1"/>
</dbReference>
<dbReference type="InterPro" id="IPR016032">
    <property type="entry name" value="Sig_transdc_resp-reg_C-effctor"/>
</dbReference>
<dbReference type="InterPro" id="IPR011006">
    <property type="entry name" value="CheY-like_superfamily"/>
</dbReference>
<keyword evidence="9" id="KW-1185">Reference proteome</keyword>
<evidence type="ECO:0000256" key="1">
    <source>
        <dbReference type="ARBA" id="ARBA00022553"/>
    </source>
</evidence>
<dbReference type="PANTHER" id="PTHR44688:SF16">
    <property type="entry name" value="DNA-BINDING TRANSCRIPTIONAL ACTIVATOR DEVR_DOSR"/>
    <property type="match status" value="1"/>
</dbReference>
<dbReference type="RefSeq" id="WP_230983199.1">
    <property type="nucleotide sequence ID" value="NZ_NHON01000075.1"/>
</dbReference>
<name>A0A211ZFE9_9PROT</name>
<dbReference type="SMART" id="SM00448">
    <property type="entry name" value="REC"/>
    <property type="match status" value="1"/>
</dbReference>
<dbReference type="InterPro" id="IPR036388">
    <property type="entry name" value="WH-like_DNA-bd_sf"/>
</dbReference>
<comment type="caution">
    <text evidence="8">The sequence shown here is derived from an EMBL/GenBank/DDBJ whole genome shotgun (WGS) entry which is preliminary data.</text>
</comment>
<dbReference type="PROSITE" id="PS50110">
    <property type="entry name" value="RESPONSE_REGULATORY"/>
    <property type="match status" value="1"/>
</dbReference>
<dbReference type="GO" id="GO:0006355">
    <property type="term" value="P:regulation of DNA-templated transcription"/>
    <property type="evidence" value="ECO:0007669"/>
    <property type="project" value="InterPro"/>
</dbReference>
<keyword evidence="3" id="KW-0238">DNA-binding</keyword>
<feature type="domain" description="HTH luxR-type" evidence="6">
    <location>
        <begin position="158"/>
        <end position="223"/>
    </location>
</feature>
<evidence type="ECO:0008006" key="10">
    <source>
        <dbReference type="Google" id="ProtNLM"/>
    </source>
</evidence>
<dbReference type="EMBL" id="NHON01000075">
    <property type="protein sequence ID" value="OWJ63894.1"/>
    <property type="molecule type" value="Genomic_DNA"/>
</dbReference>
<dbReference type="GO" id="GO:0000160">
    <property type="term" value="P:phosphorelay signal transduction system"/>
    <property type="evidence" value="ECO:0007669"/>
    <property type="project" value="InterPro"/>
</dbReference>
<keyword evidence="1" id="KW-0597">Phosphoprotein</keyword>
<dbReference type="PROSITE" id="PS50043">
    <property type="entry name" value="HTH_LUXR_2"/>
    <property type="match status" value="1"/>
</dbReference>
<dbReference type="InterPro" id="IPR001789">
    <property type="entry name" value="Sig_transdc_resp-reg_receiver"/>
</dbReference>
<evidence type="ECO:0000313" key="9">
    <source>
        <dbReference type="Proteomes" id="UP000196655"/>
    </source>
</evidence>
<accession>A0A211ZFE9</accession>
<protein>
    <recommendedName>
        <fullName evidence="10">DNA-binding response regulator</fullName>
    </recommendedName>
</protein>
<dbReference type="PRINTS" id="PR00038">
    <property type="entry name" value="HTHLUXR"/>
</dbReference>
<dbReference type="CDD" id="cd06170">
    <property type="entry name" value="LuxR_C_like"/>
    <property type="match status" value="1"/>
</dbReference>
<dbReference type="SUPFAM" id="SSF46894">
    <property type="entry name" value="C-terminal effector domain of the bipartite response regulators"/>
    <property type="match status" value="1"/>
</dbReference>
<evidence type="ECO:0000256" key="4">
    <source>
        <dbReference type="ARBA" id="ARBA00023163"/>
    </source>
</evidence>
<dbReference type="Proteomes" id="UP000196655">
    <property type="component" value="Unassembled WGS sequence"/>
</dbReference>
<dbReference type="Gene3D" id="1.10.10.10">
    <property type="entry name" value="Winged helix-like DNA-binding domain superfamily/Winged helix DNA-binding domain"/>
    <property type="match status" value="1"/>
</dbReference>
<keyword evidence="4" id="KW-0804">Transcription</keyword>
<dbReference type="AlphaFoldDB" id="A0A211ZFE9"/>
<evidence type="ECO:0000256" key="2">
    <source>
        <dbReference type="ARBA" id="ARBA00023015"/>
    </source>
</evidence>
<evidence type="ECO:0000259" key="7">
    <source>
        <dbReference type="PROSITE" id="PS50110"/>
    </source>
</evidence>
<gene>
    <name evidence="8" type="ORF">BWR60_27390</name>
</gene>
<dbReference type="Gene3D" id="3.40.50.2300">
    <property type="match status" value="1"/>
</dbReference>
<evidence type="ECO:0000256" key="3">
    <source>
        <dbReference type="ARBA" id="ARBA00023125"/>
    </source>
</evidence>
<evidence type="ECO:0000313" key="8">
    <source>
        <dbReference type="EMBL" id="OWJ63894.1"/>
    </source>
</evidence>
<comment type="caution">
    <text evidence="5">Lacks conserved residue(s) required for the propagation of feature annotation.</text>
</comment>
<dbReference type="CDD" id="cd17535">
    <property type="entry name" value="REC_NarL-like"/>
    <property type="match status" value="1"/>
</dbReference>
<dbReference type="PANTHER" id="PTHR44688">
    <property type="entry name" value="DNA-BINDING TRANSCRIPTIONAL ACTIVATOR DEVR_DOSR"/>
    <property type="match status" value="1"/>
</dbReference>
<dbReference type="Pfam" id="PF00196">
    <property type="entry name" value="GerE"/>
    <property type="match status" value="1"/>
</dbReference>
<dbReference type="Pfam" id="PF00072">
    <property type="entry name" value="Response_reg"/>
    <property type="match status" value="1"/>
</dbReference>
<dbReference type="InterPro" id="IPR000792">
    <property type="entry name" value="Tscrpt_reg_LuxR_C"/>
</dbReference>
<dbReference type="InterPro" id="IPR058245">
    <property type="entry name" value="NreC/VraR/RcsB-like_REC"/>
</dbReference>
<reference evidence="9" key="1">
    <citation type="submission" date="2017-05" db="EMBL/GenBank/DDBJ databases">
        <authorList>
            <person name="Macchi M."/>
            <person name="Festa S."/>
            <person name="Coppotelli B.M."/>
            <person name="Morelli I.S."/>
        </authorList>
    </citation>
    <scope>NUCLEOTIDE SEQUENCE [LARGE SCALE GENOMIC DNA]</scope>
    <source>
        <strain evidence="9">I</strain>
    </source>
</reference>
<organism evidence="8 9">
    <name type="scientific">Inquilinus limosus</name>
    <dbReference type="NCBI Taxonomy" id="171674"/>
    <lineage>
        <taxon>Bacteria</taxon>
        <taxon>Pseudomonadati</taxon>
        <taxon>Pseudomonadota</taxon>
        <taxon>Alphaproteobacteria</taxon>
        <taxon>Rhodospirillales</taxon>
        <taxon>Rhodospirillaceae</taxon>
        <taxon>Inquilinus</taxon>
    </lineage>
</organism>
<evidence type="ECO:0000259" key="6">
    <source>
        <dbReference type="PROSITE" id="PS50043"/>
    </source>
</evidence>
<keyword evidence="2" id="KW-0805">Transcription regulation</keyword>